<dbReference type="PANTHER" id="PTHR47939:SF5">
    <property type="entry name" value="PENTACOTRIPEPTIDE-REPEAT REGION OF PRORP DOMAIN-CONTAINING PROTEIN"/>
    <property type="match status" value="1"/>
</dbReference>
<evidence type="ECO:0000313" key="3">
    <source>
        <dbReference type="EMBL" id="KKY39416.1"/>
    </source>
</evidence>
<sequence>MGSASIARQDPTPEHTVDDYVPSIDAAEPGDQQTSVAEAPAQNGDPLNPRFRGLDRRKHMRRHESGSKGNSLEIFERVVRKQVDQKDMPSESAPRSPAAFQYHNDLAQLKSMLKMQSLESCVEFFLTKVRNNVPLEGRNLLLKERGTYLMQRVIKAKMDDWDNEKLPSLAQTTQIFHELNSLIYKKWTDAVMGLICNLVTRSTVKADYSDVVAYERSMARKDVLLQDLIDTWITFNRCSLTPNIYGDLHGQQRSFRFPQLDEVELLEYARAGELMKAINMLFPRVAGKDSQKIPAVAIASFVVLADPAHSSLDAQEKMKPLLNPMGKILAAVPIWKTGLQSIFAEHPEVLAYVLARWDSLISQLRQTDRPKHAPDKVVKKLEVRQYGGPSSHAIMHQVNTALGMSDSDAVEAAWSRFWDPEAVPDEDRKEELQKMANLFHHFIMAFTALHRPQRAVEVWESMTRIGVQPTVKTWTSLIEGCRRSKNAVGIGNVWKKLLASGLEVDEAAWSARVVGLIDCGEPEAGLRALDEMLHKSNLAIGPINAAVAALIRLNAMSAARKVLDWASQNHIEPNIVTFNTLLRPMVEEGNVAQVESLLKMMKDKGVEPDTATFTVLLEGLIGGAKNADAAEQVKSVSDLFNQMDAAGVQANMSTFARMVYILLSEPGANSYEAVEAIRRHIQSRGLHMSPYMHTILLDHYFGLDPPNLAAVEDLMNKDGLKWRMLVRRGLDRVFWERVIKGYAVAGDTDQAFEIFEQVANIGSAMTLDTLASLLRSLVKAGKTEEARKTVEIVKRHRQNSYVNPTSERERLDGKRKRQKARYWRHGFWAYAVECGLLSPAEWRELELGGTPHHAGS</sequence>
<keyword evidence="3" id="KW-0808">Transferase</keyword>
<name>A0A0G2FZB5_9PEZI</name>
<dbReference type="Gene3D" id="1.25.40.10">
    <property type="entry name" value="Tetratricopeptide repeat domain"/>
    <property type="match status" value="3"/>
</dbReference>
<comment type="caution">
    <text evidence="3">The sequence shown here is derived from an EMBL/GenBank/DDBJ whole genome shotgun (WGS) entry which is preliminary data.</text>
</comment>
<dbReference type="NCBIfam" id="TIGR00756">
    <property type="entry name" value="PPR"/>
    <property type="match status" value="1"/>
</dbReference>
<dbReference type="Pfam" id="PF01535">
    <property type="entry name" value="PPR"/>
    <property type="match status" value="1"/>
</dbReference>
<dbReference type="InterPro" id="IPR002885">
    <property type="entry name" value="PPR_rpt"/>
</dbReference>
<evidence type="ECO:0000313" key="4">
    <source>
        <dbReference type="Proteomes" id="UP000034680"/>
    </source>
</evidence>
<reference evidence="3 4" key="2">
    <citation type="submission" date="2015-05" db="EMBL/GenBank/DDBJ databases">
        <authorList>
            <person name="Morales-Cruz A."/>
            <person name="Amrine K.C."/>
            <person name="Cantu D."/>
        </authorList>
    </citation>
    <scope>NUCLEOTIDE SEQUENCE [LARGE SCALE GENOMIC DNA]</scope>
    <source>
        <strain evidence="3">DA912</strain>
    </source>
</reference>
<gene>
    <name evidence="3" type="ORF">UCDDA912_g00627</name>
</gene>
<feature type="region of interest" description="Disordered" evidence="2">
    <location>
        <begin position="1"/>
        <end position="73"/>
    </location>
</feature>
<feature type="repeat" description="PPR" evidence="1">
    <location>
        <begin position="574"/>
        <end position="608"/>
    </location>
</feature>
<dbReference type="PANTHER" id="PTHR47939">
    <property type="entry name" value="MEMBRANE-ASSOCIATED SALT-INDUCIBLE PROTEIN-LIKE"/>
    <property type="match status" value="1"/>
</dbReference>
<dbReference type="InterPro" id="IPR050667">
    <property type="entry name" value="PPR-containing_protein"/>
</dbReference>
<dbReference type="PROSITE" id="PS51375">
    <property type="entry name" value="PPR"/>
    <property type="match status" value="2"/>
</dbReference>
<feature type="repeat" description="PPR" evidence="1">
    <location>
        <begin position="731"/>
        <end position="765"/>
    </location>
</feature>
<dbReference type="GO" id="GO:0016740">
    <property type="term" value="F:transferase activity"/>
    <property type="evidence" value="ECO:0007669"/>
    <property type="project" value="UniProtKB-KW"/>
</dbReference>
<dbReference type="InterPro" id="IPR011990">
    <property type="entry name" value="TPR-like_helical_dom_sf"/>
</dbReference>
<evidence type="ECO:0000256" key="1">
    <source>
        <dbReference type="PROSITE-ProRule" id="PRU00708"/>
    </source>
</evidence>
<dbReference type="STRING" id="1214573.A0A0G2FZB5"/>
<evidence type="ECO:0000256" key="2">
    <source>
        <dbReference type="SAM" id="MobiDB-lite"/>
    </source>
</evidence>
<dbReference type="Proteomes" id="UP000034680">
    <property type="component" value="Unassembled WGS sequence"/>
</dbReference>
<organism evidence="3 4">
    <name type="scientific">Diaporthe ampelina</name>
    <dbReference type="NCBI Taxonomy" id="1214573"/>
    <lineage>
        <taxon>Eukaryota</taxon>
        <taxon>Fungi</taxon>
        <taxon>Dikarya</taxon>
        <taxon>Ascomycota</taxon>
        <taxon>Pezizomycotina</taxon>
        <taxon>Sordariomycetes</taxon>
        <taxon>Sordariomycetidae</taxon>
        <taxon>Diaporthales</taxon>
        <taxon>Diaporthaceae</taxon>
        <taxon>Diaporthe</taxon>
    </lineage>
</organism>
<dbReference type="OrthoDB" id="185373at2759"/>
<reference evidence="3 4" key="1">
    <citation type="submission" date="2015-05" db="EMBL/GenBank/DDBJ databases">
        <title>Distinctive expansion of gene families associated with plant cell wall degradation and secondary metabolism in the genomes of grapevine trunk pathogens.</title>
        <authorList>
            <person name="Lawrence D.P."/>
            <person name="Travadon R."/>
            <person name="Rolshausen P.E."/>
            <person name="Baumgartner K."/>
        </authorList>
    </citation>
    <scope>NUCLEOTIDE SEQUENCE [LARGE SCALE GENOMIC DNA]</scope>
    <source>
        <strain evidence="3">DA912</strain>
    </source>
</reference>
<proteinExistence type="predicted"/>
<dbReference type="EMBL" id="LCUC01000020">
    <property type="protein sequence ID" value="KKY39416.1"/>
    <property type="molecule type" value="Genomic_DNA"/>
</dbReference>
<protein>
    <submittedName>
        <fullName evidence="3">Putative glutathione s-transferase-like protein</fullName>
    </submittedName>
</protein>
<accession>A0A0G2FZB5</accession>
<dbReference type="Pfam" id="PF13041">
    <property type="entry name" value="PPR_2"/>
    <property type="match status" value="1"/>
</dbReference>
<keyword evidence="4" id="KW-1185">Reference proteome</keyword>
<dbReference type="AlphaFoldDB" id="A0A0G2FZB5"/>